<accession>A0A0P9DB86</accession>
<dbReference type="AlphaFoldDB" id="A0A0P9DB86"/>
<evidence type="ECO:0000256" key="1">
    <source>
        <dbReference type="SAM" id="MobiDB-lite"/>
    </source>
</evidence>
<gene>
    <name evidence="3" type="ORF">SE17_00205</name>
</gene>
<comment type="caution">
    <text evidence="3">The sequence shown here is derived from an EMBL/GenBank/DDBJ whole genome shotgun (WGS) entry which is preliminary data.</text>
</comment>
<feature type="transmembrane region" description="Helical" evidence="2">
    <location>
        <begin position="12"/>
        <end position="36"/>
    </location>
</feature>
<evidence type="ECO:0000313" key="3">
    <source>
        <dbReference type="EMBL" id="KPV55001.1"/>
    </source>
</evidence>
<evidence type="ECO:0000313" key="4">
    <source>
        <dbReference type="Proteomes" id="UP000050509"/>
    </source>
</evidence>
<keyword evidence="2" id="KW-1133">Transmembrane helix</keyword>
<keyword evidence="4" id="KW-1185">Reference proteome</keyword>
<feature type="region of interest" description="Disordered" evidence="1">
    <location>
        <begin position="78"/>
        <end position="100"/>
    </location>
</feature>
<reference evidence="3 4" key="1">
    <citation type="submission" date="2015-09" db="EMBL/GenBank/DDBJ databases">
        <title>Draft genome sequence of Kouleothrix aurantiaca JCM 19913.</title>
        <authorList>
            <person name="Hemp J."/>
        </authorList>
    </citation>
    <scope>NUCLEOTIDE SEQUENCE [LARGE SCALE GENOMIC DNA]</scope>
    <source>
        <strain evidence="3 4">COM-B</strain>
    </source>
</reference>
<protein>
    <submittedName>
        <fullName evidence="3">Uncharacterized protein</fullName>
    </submittedName>
</protein>
<name>A0A0P9DB86_9CHLR</name>
<keyword evidence="2" id="KW-0472">Membrane</keyword>
<dbReference type="EMBL" id="LJCR01000002">
    <property type="protein sequence ID" value="KPV55001.1"/>
    <property type="molecule type" value="Genomic_DNA"/>
</dbReference>
<feature type="compositionally biased region" description="Polar residues" evidence="1">
    <location>
        <begin position="81"/>
        <end position="92"/>
    </location>
</feature>
<sequence length="100" mass="11020">MTHSNKKRMRPLLLVATVVMIIIAVNLHAVGAILLSKTGFGVFSLSNPISYVLIGLFFVAAMFKLKHLLGFMHRKEKQSAREITNGVSSTGGVQHEQSRE</sequence>
<proteinExistence type="predicted"/>
<feature type="transmembrane region" description="Helical" evidence="2">
    <location>
        <begin position="48"/>
        <end position="65"/>
    </location>
</feature>
<dbReference type="Proteomes" id="UP000050509">
    <property type="component" value="Unassembled WGS sequence"/>
</dbReference>
<evidence type="ECO:0000256" key="2">
    <source>
        <dbReference type="SAM" id="Phobius"/>
    </source>
</evidence>
<keyword evidence="2" id="KW-0812">Transmembrane</keyword>
<organism evidence="3 4">
    <name type="scientific">Kouleothrix aurantiaca</name>
    <dbReference type="NCBI Taxonomy" id="186479"/>
    <lineage>
        <taxon>Bacteria</taxon>
        <taxon>Bacillati</taxon>
        <taxon>Chloroflexota</taxon>
        <taxon>Chloroflexia</taxon>
        <taxon>Chloroflexales</taxon>
        <taxon>Roseiflexineae</taxon>
        <taxon>Roseiflexaceae</taxon>
        <taxon>Kouleothrix</taxon>
    </lineage>
</organism>